<dbReference type="Proteomes" id="UP000887565">
    <property type="component" value="Unplaced"/>
</dbReference>
<sequence length="87" mass="9595">FGSLKFGLACKILILGAHWPVEKKKPERIRNVWFEVFVLQNVAAFITATVTAVVTNRISVHVTCNQSYLTLVLPSAVRLVTTAVAMP</sequence>
<proteinExistence type="predicted"/>
<dbReference type="WBParaSite" id="nRc.2.0.1.t33592-RA">
    <property type="protein sequence ID" value="nRc.2.0.1.t33592-RA"/>
    <property type="gene ID" value="nRc.2.0.1.g33592"/>
</dbReference>
<accession>A0A915K6S6</accession>
<reference evidence="2" key="1">
    <citation type="submission" date="2022-11" db="UniProtKB">
        <authorList>
            <consortium name="WormBaseParasite"/>
        </authorList>
    </citation>
    <scope>IDENTIFICATION</scope>
</reference>
<evidence type="ECO:0000313" key="2">
    <source>
        <dbReference type="WBParaSite" id="nRc.2.0.1.t33592-RA"/>
    </source>
</evidence>
<dbReference type="AlphaFoldDB" id="A0A915K6S6"/>
<keyword evidence="1" id="KW-1185">Reference proteome</keyword>
<protein>
    <submittedName>
        <fullName evidence="2">Uncharacterized protein</fullName>
    </submittedName>
</protein>
<organism evidence="1 2">
    <name type="scientific">Romanomermis culicivorax</name>
    <name type="common">Nematode worm</name>
    <dbReference type="NCBI Taxonomy" id="13658"/>
    <lineage>
        <taxon>Eukaryota</taxon>
        <taxon>Metazoa</taxon>
        <taxon>Ecdysozoa</taxon>
        <taxon>Nematoda</taxon>
        <taxon>Enoplea</taxon>
        <taxon>Dorylaimia</taxon>
        <taxon>Mermithida</taxon>
        <taxon>Mermithoidea</taxon>
        <taxon>Mermithidae</taxon>
        <taxon>Romanomermis</taxon>
    </lineage>
</organism>
<evidence type="ECO:0000313" key="1">
    <source>
        <dbReference type="Proteomes" id="UP000887565"/>
    </source>
</evidence>
<name>A0A915K6S6_ROMCU</name>